<name>A0A2P2QRR9_RHIMU</name>
<reference evidence="2" key="1">
    <citation type="submission" date="2018-02" db="EMBL/GenBank/DDBJ databases">
        <title>Rhizophora mucronata_Transcriptome.</title>
        <authorList>
            <person name="Meera S.P."/>
            <person name="Sreeshan A."/>
            <person name="Augustine A."/>
        </authorList>
    </citation>
    <scope>NUCLEOTIDE SEQUENCE</scope>
    <source>
        <tissue evidence="2">Leaf</tissue>
    </source>
</reference>
<dbReference type="AlphaFoldDB" id="A0A2P2QRR9"/>
<accession>A0A2P2QRR9</accession>
<evidence type="ECO:0000256" key="1">
    <source>
        <dbReference type="SAM" id="Phobius"/>
    </source>
</evidence>
<keyword evidence="1" id="KW-1133">Transmembrane helix</keyword>
<dbReference type="GO" id="GO:0016301">
    <property type="term" value="F:kinase activity"/>
    <property type="evidence" value="ECO:0007669"/>
    <property type="project" value="UniProtKB-KW"/>
</dbReference>
<keyword evidence="2" id="KW-0675">Receptor</keyword>
<organism evidence="2">
    <name type="scientific">Rhizophora mucronata</name>
    <name type="common">Asiatic mangrove</name>
    <dbReference type="NCBI Taxonomy" id="61149"/>
    <lineage>
        <taxon>Eukaryota</taxon>
        <taxon>Viridiplantae</taxon>
        <taxon>Streptophyta</taxon>
        <taxon>Embryophyta</taxon>
        <taxon>Tracheophyta</taxon>
        <taxon>Spermatophyta</taxon>
        <taxon>Magnoliopsida</taxon>
        <taxon>eudicotyledons</taxon>
        <taxon>Gunneridae</taxon>
        <taxon>Pentapetalae</taxon>
        <taxon>rosids</taxon>
        <taxon>fabids</taxon>
        <taxon>Malpighiales</taxon>
        <taxon>Rhizophoraceae</taxon>
        <taxon>Rhizophora</taxon>
    </lineage>
</organism>
<keyword evidence="2" id="KW-0418">Kinase</keyword>
<proteinExistence type="predicted"/>
<sequence length="36" mass="3970">MVTKPKCKDSTVVISLPSCPCGTLPYFLLADLLMRQ</sequence>
<keyword evidence="1" id="KW-0472">Membrane</keyword>
<feature type="transmembrane region" description="Helical" evidence="1">
    <location>
        <begin position="12"/>
        <end position="34"/>
    </location>
</feature>
<evidence type="ECO:0000313" key="2">
    <source>
        <dbReference type="EMBL" id="MBX69709.1"/>
    </source>
</evidence>
<keyword evidence="1" id="KW-0812">Transmembrane</keyword>
<protein>
    <submittedName>
        <fullName evidence="2">Cysteine-rich receptor-like protein kinase 10</fullName>
    </submittedName>
</protein>
<keyword evidence="2" id="KW-0808">Transferase</keyword>
<dbReference type="EMBL" id="GGEC01089225">
    <property type="protein sequence ID" value="MBX69709.1"/>
    <property type="molecule type" value="Transcribed_RNA"/>
</dbReference>